<dbReference type="SUPFAM" id="SSF52733">
    <property type="entry name" value="Nicotinate mononucleotide:5,6-dimethylbenzimidazole phosphoribosyltransferase (CobT)"/>
    <property type="match status" value="1"/>
</dbReference>
<dbReference type="InterPro" id="IPR017846">
    <property type="entry name" value="Nict_dMeBzImd_PRibTrfase_bact"/>
</dbReference>
<feature type="active site" description="Proton acceptor" evidence="11">
    <location>
        <position position="317"/>
    </location>
</feature>
<keyword evidence="8 11" id="KW-0808">Transferase</keyword>
<evidence type="ECO:0000256" key="1">
    <source>
        <dbReference type="ARBA" id="ARBA00002197"/>
    </source>
</evidence>
<keyword evidence="6 11" id="KW-0169">Cobalamin biosynthesis</keyword>
<comment type="catalytic activity">
    <reaction evidence="10 11">
        <text>5,6-dimethylbenzimidazole + nicotinate beta-D-ribonucleotide = alpha-ribazole 5'-phosphate + nicotinate + H(+)</text>
        <dbReference type="Rhea" id="RHEA:11196"/>
        <dbReference type="ChEBI" id="CHEBI:15378"/>
        <dbReference type="ChEBI" id="CHEBI:15890"/>
        <dbReference type="ChEBI" id="CHEBI:32544"/>
        <dbReference type="ChEBI" id="CHEBI:57502"/>
        <dbReference type="ChEBI" id="CHEBI:57918"/>
        <dbReference type="EC" id="2.4.2.21"/>
    </reaction>
</comment>
<dbReference type="InterPro" id="IPR036087">
    <property type="entry name" value="Nict_dMeBzImd_PRibTrfase_sf"/>
</dbReference>
<evidence type="ECO:0000256" key="3">
    <source>
        <dbReference type="ARBA" id="ARBA00007110"/>
    </source>
</evidence>
<evidence type="ECO:0000256" key="9">
    <source>
        <dbReference type="ARBA" id="ARBA00030686"/>
    </source>
</evidence>
<dbReference type="HAMAP" id="MF_00230">
    <property type="entry name" value="CobT"/>
    <property type="match status" value="1"/>
</dbReference>
<evidence type="ECO:0000256" key="7">
    <source>
        <dbReference type="ARBA" id="ARBA00022676"/>
    </source>
</evidence>
<dbReference type="CDD" id="cd02439">
    <property type="entry name" value="DMB-PRT_CobT"/>
    <property type="match status" value="1"/>
</dbReference>
<dbReference type="EMBL" id="PGTK01000011">
    <property type="protein sequence ID" value="PJF30361.1"/>
    <property type="molecule type" value="Genomic_DNA"/>
</dbReference>
<evidence type="ECO:0000256" key="4">
    <source>
        <dbReference type="ARBA" id="ARBA00011991"/>
    </source>
</evidence>
<evidence type="ECO:0000313" key="13">
    <source>
        <dbReference type="Proteomes" id="UP000228921"/>
    </source>
</evidence>
<dbReference type="NCBIfam" id="TIGR03160">
    <property type="entry name" value="cobT_DBIPRT"/>
    <property type="match status" value="1"/>
</dbReference>
<evidence type="ECO:0000256" key="5">
    <source>
        <dbReference type="ARBA" id="ARBA00015486"/>
    </source>
</evidence>
<accession>A0A2M8NYI7</accession>
<dbReference type="Gene3D" id="1.10.1610.10">
    <property type="match status" value="1"/>
</dbReference>
<dbReference type="InterPro" id="IPR023195">
    <property type="entry name" value="Nict_dMeBzImd_PRibTrfase_N"/>
</dbReference>
<keyword evidence="7 11" id="KW-0328">Glycosyltransferase</keyword>
<comment type="similarity">
    <text evidence="3 11">Belongs to the CobT family.</text>
</comment>
<comment type="function">
    <text evidence="1 11">Catalyzes the synthesis of alpha-ribazole-5'-phosphate from nicotinate mononucleotide (NAMN) and 5,6-dimethylbenzimidazole (DMB).</text>
</comment>
<dbReference type="FunFam" id="3.40.50.10210:FF:000001">
    <property type="entry name" value="Nicotinate-nucleotide--dimethylbenzimidazole phosphoribosyltransferase"/>
    <property type="match status" value="1"/>
</dbReference>
<gene>
    <name evidence="11 12" type="primary">cobT</name>
    <name evidence="12" type="ORF">CUN51_08105</name>
</gene>
<dbReference type="NCBIfam" id="NF000996">
    <property type="entry name" value="PRK00105.1"/>
    <property type="match status" value="1"/>
</dbReference>
<protein>
    <recommendedName>
        <fullName evidence="5 11">Nicotinate-nucleotide--dimethylbenzimidazole phosphoribosyltransferase</fullName>
        <shortName evidence="11">NN:DBI PRT</shortName>
        <ecNumber evidence="4 11">2.4.2.21</ecNumber>
    </recommendedName>
    <alternativeName>
        <fullName evidence="9 11">N(1)-alpha-phosphoribosyltransferase</fullName>
    </alternativeName>
</protein>
<dbReference type="UniPathway" id="UPA00061">
    <property type="reaction ID" value="UER00516"/>
</dbReference>
<evidence type="ECO:0000256" key="8">
    <source>
        <dbReference type="ARBA" id="ARBA00022679"/>
    </source>
</evidence>
<evidence type="ECO:0000256" key="10">
    <source>
        <dbReference type="ARBA" id="ARBA00047340"/>
    </source>
</evidence>
<dbReference type="EC" id="2.4.2.21" evidence="4 11"/>
<dbReference type="Pfam" id="PF02277">
    <property type="entry name" value="DBI_PRT"/>
    <property type="match status" value="1"/>
</dbReference>
<sequence>MQRTDPFDFLPNPALPDERLYRQAEARQARLTKPQGALGRLEQLACQLAAFTGRLDWLPRRRAAIVCAADHGVAAQGVSAYPQVVTAQMVLNFLRGGAAVNVLARQMNAQILVVDAGVAAELPDHPRLLKGKIAYGTADLSLGAAMSEAQAVESLRLGIRAFERVYTEGADIVAIGEMGIANTTAASAIIAAVTGAPPCEVTGRGTGIDDVRLQHKIAVVERALQVNQPHGRETLAKFGGFEIGAMAGALLAAAARRIPVLLDGVISTAAALIAAQFAPEVRHALIASHQSAERGHKVALAWLGLTPLLDLDMRLGEGTGALLALPLVEAAMRTMQEMATFDGAGVSEGD</sequence>
<dbReference type="PANTHER" id="PTHR43463">
    <property type="entry name" value="NICOTINATE-NUCLEOTIDE--DIMETHYLBENZIMIDAZOLE PHOSPHORIBOSYLTRANSFERASE"/>
    <property type="match status" value="1"/>
</dbReference>
<comment type="pathway">
    <text evidence="2 11">Nucleoside biosynthesis; alpha-ribazole biosynthesis; alpha-ribazole from 5,6-dimethylbenzimidazole: step 1/2.</text>
</comment>
<evidence type="ECO:0000256" key="2">
    <source>
        <dbReference type="ARBA" id="ARBA00005049"/>
    </source>
</evidence>
<organism evidence="12 13">
    <name type="scientific">Candidatus Thermofonsia Clade 1 bacterium</name>
    <dbReference type="NCBI Taxonomy" id="2364210"/>
    <lineage>
        <taxon>Bacteria</taxon>
        <taxon>Bacillati</taxon>
        <taxon>Chloroflexota</taxon>
        <taxon>Candidatus Thermofontia</taxon>
        <taxon>Candidatus Thermofonsia Clade 1</taxon>
    </lineage>
</organism>
<dbReference type="PANTHER" id="PTHR43463:SF1">
    <property type="entry name" value="NICOTINATE-NUCLEOTIDE--DIMETHYLBENZIMIDAZOLE PHOSPHORIBOSYLTRANSFERASE"/>
    <property type="match status" value="1"/>
</dbReference>
<evidence type="ECO:0000256" key="11">
    <source>
        <dbReference type="HAMAP-Rule" id="MF_00230"/>
    </source>
</evidence>
<name>A0A2M8NYI7_9CHLR</name>
<proteinExistence type="inferred from homology"/>
<dbReference type="Proteomes" id="UP000228921">
    <property type="component" value="Unassembled WGS sequence"/>
</dbReference>
<comment type="caution">
    <text evidence="12">The sequence shown here is derived from an EMBL/GenBank/DDBJ whole genome shotgun (WGS) entry which is preliminary data.</text>
</comment>
<dbReference type="GO" id="GO:0009236">
    <property type="term" value="P:cobalamin biosynthetic process"/>
    <property type="evidence" value="ECO:0007669"/>
    <property type="project" value="UniProtKB-UniRule"/>
</dbReference>
<dbReference type="InterPro" id="IPR003200">
    <property type="entry name" value="Nict_dMeBzImd_PRibTrfase"/>
</dbReference>
<dbReference type="Gene3D" id="3.40.50.10210">
    <property type="match status" value="1"/>
</dbReference>
<dbReference type="AlphaFoldDB" id="A0A2M8NYI7"/>
<dbReference type="GO" id="GO:0008939">
    <property type="term" value="F:nicotinate-nucleotide-dimethylbenzimidazole phosphoribosyltransferase activity"/>
    <property type="evidence" value="ECO:0007669"/>
    <property type="project" value="UniProtKB-UniRule"/>
</dbReference>
<evidence type="ECO:0000313" key="12">
    <source>
        <dbReference type="EMBL" id="PJF30361.1"/>
    </source>
</evidence>
<reference evidence="12 13" key="1">
    <citation type="submission" date="2017-11" db="EMBL/GenBank/DDBJ databases">
        <title>Evolution of Phototrophy in the Chloroflexi Phylum Driven by Horizontal Gene Transfer.</title>
        <authorList>
            <person name="Ward L.M."/>
            <person name="Hemp J."/>
            <person name="Shih P.M."/>
            <person name="Mcglynn S.E."/>
            <person name="Fischer W."/>
        </authorList>
    </citation>
    <scope>NUCLEOTIDE SEQUENCE [LARGE SCALE GENOMIC DNA]</scope>
    <source>
        <strain evidence="12">CP2_2F</strain>
    </source>
</reference>
<evidence type="ECO:0000256" key="6">
    <source>
        <dbReference type="ARBA" id="ARBA00022573"/>
    </source>
</evidence>